<dbReference type="Pfam" id="PF01966">
    <property type="entry name" value="HD"/>
    <property type="match status" value="1"/>
</dbReference>
<dbReference type="Proteomes" id="UP000186323">
    <property type="component" value="Chromosome I"/>
</dbReference>
<dbReference type="NCBIfam" id="TIGR00277">
    <property type="entry name" value="HDIG"/>
    <property type="match status" value="1"/>
</dbReference>
<dbReference type="Gene3D" id="1.10.3210.10">
    <property type="entry name" value="Hypothetical protein af1432"/>
    <property type="match status" value="1"/>
</dbReference>
<dbReference type="RefSeq" id="WP_072332163.1">
    <property type="nucleotide sequence ID" value="NZ_JAXXLW010000003.1"/>
</dbReference>
<evidence type="ECO:0000313" key="2">
    <source>
        <dbReference type="EMBL" id="SFV72196.1"/>
    </source>
</evidence>
<dbReference type="AlphaFoldDB" id="A0A1K1LBV0"/>
<gene>
    <name evidence="2" type="ORF">DESPIGER_0303</name>
</gene>
<keyword evidence="3" id="KW-1185">Reference proteome</keyword>
<dbReference type="OrthoDB" id="9801160at2"/>
<dbReference type="EMBL" id="LT630450">
    <property type="protein sequence ID" value="SFV72196.1"/>
    <property type="molecule type" value="Genomic_DNA"/>
</dbReference>
<evidence type="ECO:0000313" key="3">
    <source>
        <dbReference type="Proteomes" id="UP000186323"/>
    </source>
</evidence>
<dbReference type="CDD" id="cd00077">
    <property type="entry name" value="HDc"/>
    <property type="match status" value="1"/>
</dbReference>
<sequence length="182" mass="19680">MISRDEALALLAENHVQAGLLQHSVASEAVMRALARELGEDEELWGLTGLLHDVDYPATEATPEKHGLEGARLLEGKLPEEALAAIRAHNGEMTGCAPRTRFDYALRCGETITGLISAAALMRPTGYEGMEVKSIKKKMKDKAFAASVCRDNIRQCEQAGLPLDAFLALSIAAMRDCFSQPA</sequence>
<protein>
    <submittedName>
        <fullName evidence="2">HDIG domain protein</fullName>
    </submittedName>
</protein>
<dbReference type="PANTHER" id="PTHR38659">
    <property type="entry name" value="METAL-DEPENDENT PHOSPHOHYDROLASE"/>
    <property type="match status" value="1"/>
</dbReference>
<dbReference type="KEGG" id="dpg:DESPIGER_0303"/>
<dbReference type="InterPro" id="IPR006675">
    <property type="entry name" value="HDIG_dom"/>
</dbReference>
<organism evidence="2 3">
    <name type="scientific">Desulfovibrio piger</name>
    <dbReference type="NCBI Taxonomy" id="901"/>
    <lineage>
        <taxon>Bacteria</taxon>
        <taxon>Pseudomonadati</taxon>
        <taxon>Thermodesulfobacteriota</taxon>
        <taxon>Desulfovibrionia</taxon>
        <taxon>Desulfovibrionales</taxon>
        <taxon>Desulfovibrionaceae</taxon>
        <taxon>Desulfovibrio</taxon>
    </lineage>
</organism>
<feature type="domain" description="HD" evidence="1">
    <location>
        <begin position="20"/>
        <end position="122"/>
    </location>
</feature>
<proteinExistence type="predicted"/>
<name>A0A1K1LBV0_9BACT</name>
<reference evidence="3" key="1">
    <citation type="submission" date="2016-10" db="EMBL/GenBank/DDBJ databases">
        <authorList>
            <person name="Wegmann U."/>
        </authorList>
    </citation>
    <scope>NUCLEOTIDE SEQUENCE [LARGE SCALE GENOMIC DNA]</scope>
</reference>
<dbReference type="PROSITE" id="PS51831">
    <property type="entry name" value="HD"/>
    <property type="match status" value="1"/>
</dbReference>
<dbReference type="InterPro" id="IPR003607">
    <property type="entry name" value="HD/PDEase_dom"/>
</dbReference>
<dbReference type="SUPFAM" id="SSF109604">
    <property type="entry name" value="HD-domain/PDEase-like"/>
    <property type="match status" value="1"/>
</dbReference>
<dbReference type="PANTHER" id="PTHR38659:SF1">
    <property type="entry name" value="METAL DEPENDENT PHOSPHOHYDROLASE"/>
    <property type="match status" value="1"/>
</dbReference>
<dbReference type="InterPro" id="IPR006674">
    <property type="entry name" value="HD_domain"/>
</dbReference>
<evidence type="ECO:0000259" key="1">
    <source>
        <dbReference type="PROSITE" id="PS51831"/>
    </source>
</evidence>
<accession>A0A1K1LBV0</accession>